<reference evidence="1 2" key="1">
    <citation type="submission" date="2021-03" db="EMBL/GenBank/DDBJ databases">
        <title>Fibrella sp. HMF5405 genome sequencing and assembly.</title>
        <authorList>
            <person name="Kang H."/>
            <person name="Kim H."/>
            <person name="Bae S."/>
            <person name="Joh K."/>
        </authorList>
    </citation>
    <scope>NUCLEOTIDE SEQUENCE [LARGE SCALE GENOMIC DNA]</scope>
    <source>
        <strain evidence="1 2">HMF5405</strain>
    </source>
</reference>
<keyword evidence="2" id="KW-1185">Reference proteome</keyword>
<evidence type="ECO:0000313" key="2">
    <source>
        <dbReference type="Proteomes" id="UP000664628"/>
    </source>
</evidence>
<dbReference type="EMBL" id="JAFMYW010000007">
    <property type="protein sequence ID" value="MBO0951073.1"/>
    <property type="molecule type" value="Genomic_DNA"/>
</dbReference>
<name>A0ABS3JNL5_9BACT</name>
<protein>
    <submittedName>
        <fullName evidence="1">Uncharacterized protein</fullName>
    </submittedName>
</protein>
<dbReference type="RefSeq" id="WP_207331032.1">
    <property type="nucleotide sequence ID" value="NZ_JAFMYW010000007.1"/>
</dbReference>
<dbReference type="Proteomes" id="UP000664628">
    <property type="component" value="Unassembled WGS sequence"/>
</dbReference>
<comment type="caution">
    <text evidence="1">The sequence shown here is derived from an EMBL/GenBank/DDBJ whole genome shotgun (WGS) entry which is preliminary data.</text>
</comment>
<gene>
    <name evidence="1" type="ORF">J2I46_20985</name>
</gene>
<organism evidence="1 2">
    <name type="scientific">Fibrella forsythiae</name>
    <dbReference type="NCBI Taxonomy" id="2817061"/>
    <lineage>
        <taxon>Bacteria</taxon>
        <taxon>Pseudomonadati</taxon>
        <taxon>Bacteroidota</taxon>
        <taxon>Cytophagia</taxon>
        <taxon>Cytophagales</taxon>
        <taxon>Spirosomataceae</taxon>
        <taxon>Fibrella</taxon>
    </lineage>
</organism>
<proteinExistence type="predicted"/>
<sequence>MRRLYQLLFRTLQSEELFTPIVQDDTIWRASQTLQTRLVQAYQAAFTPIGNTTFNPVTIAMYHQKVDTKATPHDLEASWLGFLTGEGVKPSEWPFIRWWIEVKIIPQIQEDLELYEIGSGVRAEPTAGTAGAQGASMNGYLTVMNTLTTAGSIVPITMGAIPATDNALLVKYFEDFADQLDKRYWKLPMTIVCSETLERRYLRGKRDKYGKDTRGDASIDNTIENTSLIVKGYASMGSSTRIWCTPKDNAIMLKKRTQNEKAFDMQPFEREVKLLSDFWRGLGFVIPGLVFRSDQ</sequence>
<evidence type="ECO:0000313" key="1">
    <source>
        <dbReference type="EMBL" id="MBO0951073.1"/>
    </source>
</evidence>
<accession>A0ABS3JNL5</accession>